<dbReference type="EMBL" id="VSRR010007056">
    <property type="protein sequence ID" value="MPC46121.1"/>
    <property type="molecule type" value="Genomic_DNA"/>
</dbReference>
<accession>A0A5B7FFS4</accession>
<proteinExistence type="predicted"/>
<dbReference type="AlphaFoldDB" id="A0A5B7FFS4"/>
<evidence type="ECO:0000256" key="1">
    <source>
        <dbReference type="SAM" id="MobiDB-lite"/>
    </source>
</evidence>
<reference evidence="2 3" key="1">
    <citation type="submission" date="2019-05" db="EMBL/GenBank/DDBJ databases">
        <title>Another draft genome of Portunus trituberculatus and its Hox gene families provides insights of decapod evolution.</title>
        <authorList>
            <person name="Jeong J.-H."/>
            <person name="Song I."/>
            <person name="Kim S."/>
            <person name="Choi T."/>
            <person name="Kim D."/>
            <person name="Ryu S."/>
            <person name="Kim W."/>
        </authorList>
    </citation>
    <scope>NUCLEOTIDE SEQUENCE [LARGE SCALE GENOMIC DNA]</scope>
    <source>
        <tissue evidence="2">Muscle</tissue>
    </source>
</reference>
<protein>
    <submittedName>
        <fullName evidence="2">Uncharacterized protein</fullName>
    </submittedName>
</protein>
<name>A0A5B7FFS4_PORTR</name>
<sequence length="268" mass="27944">MEGMRASRLEAKGEGEKGAAAERRRVMIPSGVSLSRPCGGSAAPTCLASQVASQAVLSHYAATLSTPTDTSLQAAKSTKGGVLCTATPAVTQTSTFLRLGAVLGLLSPFRYRSKRGKPSRVIPYRQSGVMDERCRTTNEAGAAATGEREGGAAATVFSVSTVTHVFIPPTAAHGACYPLTAPSCVCTSEGITCRRTRGEVSVVSQSGASVVRLLINTHLTVTPARWSDLPSAPCSSQPSMCANKHTIALIAMITYSDTRHSPRELCAC</sequence>
<evidence type="ECO:0000313" key="2">
    <source>
        <dbReference type="EMBL" id="MPC46121.1"/>
    </source>
</evidence>
<keyword evidence="3" id="KW-1185">Reference proteome</keyword>
<comment type="caution">
    <text evidence="2">The sequence shown here is derived from an EMBL/GenBank/DDBJ whole genome shotgun (WGS) entry which is preliminary data.</text>
</comment>
<evidence type="ECO:0000313" key="3">
    <source>
        <dbReference type="Proteomes" id="UP000324222"/>
    </source>
</evidence>
<gene>
    <name evidence="2" type="ORF">E2C01_039830</name>
</gene>
<organism evidence="2 3">
    <name type="scientific">Portunus trituberculatus</name>
    <name type="common">Swimming crab</name>
    <name type="synonym">Neptunus trituberculatus</name>
    <dbReference type="NCBI Taxonomy" id="210409"/>
    <lineage>
        <taxon>Eukaryota</taxon>
        <taxon>Metazoa</taxon>
        <taxon>Ecdysozoa</taxon>
        <taxon>Arthropoda</taxon>
        <taxon>Crustacea</taxon>
        <taxon>Multicrustacea</taxon>
        <taxon>Malacostraca</taxon>
        <taxon>Eumalacostraca</taxon>
        <taxon>Eucarida</taxon>
        <taxon>Decapoda</taxon>
        <taxon>Pleocyemata</taxon>
        <taxon>Brachyura</taxon>
        <taxon>Eubrachyura</taxon>
        <taxon>Portunoidea</taxon>
        <taxon>Portunidae</taxon>
        <taxon>Portuninae</taxon>
        <taxon>Portunus</taxon>
    </lineage>
</organism>
<dbReference type="Proteomes" id="UP000324222">
    <property type="component" value="Unassembled WGS sequence"/>
</dbReference>
<feature type="region of interest" description="Disordered" evidence="1">
    <location>
        <begin position="1"/>
        <end position="23"/>
    </location>
</feature>